<evidence type="ECO:0000259" key="2">
    <source>
        <dbReference type="PROSITE" id="PS50943"/>
    </source>
</evidence>
<dbReference type="PROSITE" id="PS50943">
    <property type="entry name" value="HTH_CROC1"/>
    <property type="match status" value="1"/>
</dbReference>
<dbReference type="PANTHER" id="PTHR46558:SF13">
    <property type="entry name" value="HTH-TYPE TRANSCRIPTIONAL REGULATOR IMMR"/>
    <property type="match status" value="1"/>
</dbReference>
<evidence type="ECO:0000256" key="1">
    <source>
        <dbReference type="ARBA" id="ARBA00023125"/>
    </source>
</evidence>
<dbReference type="PANTHER" id="PTHR46558">
    <property type="entry name" value="TRACRIPTIONAL REGULATORY PROTEIN-RELATED-RELATED"/>
    <property type="match status" value="1"/>
</dbReference>
<gene>
    <name evidence="3" type="ORF">J2S74_000258</name>
</gene>
<proteinExistence type="predicted"/>
<evidence type="ECO:0000313" key="4">
    <source>
        <dbReference type="Proteomes" id="UP001230005"/>
    </source>
</evidence>
<dbReference type="RefSeq" id="WP_307320824.1">
    <property type="nucleotide sequence ID" value="NZ_JAUSUG010000001.1"/>
</dbReference>
<dbReference type="Gene3D" id="1.10.260.40">
    <property type="entry name" value="lambda repressor-like DNA-binding domains"/>
    <property type="match status" value="1"/>
</dbReference>
<sequence length="129" mass="14986">MDFKSRIKRLRHKQRLTQQDLGQKINVSKVAISCYETGKRTPDTDTLKKLAEVFHVSIDYLLGASDLPIRKAENKSEKLELSHLAPKKHITAEVFLEEYVLIIDEKETNQEELLEAIHYIKARRIMKGL</sequence>
<dbReference type="EMBL" id="JAUSUG010000001">
    <property type="protein sequence ID" value="MDQ0252886.1"/>
    <property type="molecule type" value="Genomic_DNA"/>
</dbReference>
<dbReference type="InterPro" id="IPR001387">
    <property type="entry name" value="Cro/C1-type_HTH"/>
</dbReference>
<reference evidence="3 4" key="1">
    <citation type="submission" date="2023-07" db="EMBL/GenBank/DDBJ databases">
        <title>Genomic Encyclopedia of Type Strains, Phase IV (KMG-IV): sequencing the most valuable type-strain genomes for metagenomic binning, comparative biology and taxonomic classification.</title>
        <authorList>
            <person name="Goeker M."/>
        </authorList>
    </citation>
    <scope>NUCLEOTIDE SEQUENCE [LARGE SCALE GENOMIC DNA]</scope>
    <source>
        <strain evidence="3 4">DSM 9768</strain>
    </source>
</reference>
<accession>A0ABT9ZNR7</accession>
<dbReference type="SUPFAM" id="SSF47413">
    <property type="entry name" value="lambda repressor-like DNA-binding domains"/>
    <property type="match status" value="1"/>
</dbReference>
<feature type="domain" description="HTH cro/C1-type" evidence="2">
    <location>
        <begin position="7"/>
        <end position="61"/>
    </location>
</feature>
<organism evidence="3 4">
    <name type="scientific">Evansella vedderi</name>
    <dbReference type="NCBI Taxonomy" id="38282"/>
    <lineage>
        <taxon>Bacteria</taxon>
        <taxon>Bacillati</taxon>
        <taxon>Bacillota</taxon>
        <taxon>Bacilli</taxon>
        <taxon>Bacillales</taxon>
        <taxon>Bacillaceae</taxon>
        <taxon>Evansella</taxon>
    </lineage>
</organism>
<keyword evidence="1" id="KW-0238">DNA-binding</keyword>
<keyword evidence="4" id="KW-1185">Reference proteome</keyword>
<dbReference type="InterPro" id="IPR010982">
    <property type="entry name" value="Lambda_DNA-bd_dom_sf"/>
</dbReference>
<protein>
    <submittedName>
        <fullName evidence="3">Transcriptional regulator with XRE-family HTH domain</fullName>
    </submittedName>
</protein>
<name>A0ABT9ZNR7_9BACI</name>
<comment type="caution">
    <text evidence="3">The sequence shown here is derived from an EMBL/GenBank/DDBJ whole genome shotgun (WGS) entry which is preliminary data.</text>
</comment>
<dbReference type="CDD" id="cd00093">
    <property type="entry name" value="HTH_XRE"/>
    <property type="match status" value="1"/>
</dbReference>
<evidence type="ECO:0000313" key="3">
    <source>
        <dbReference type="EMBL" id="MDQ0252886.1"/>
    </source>
</evidence>
<dbReference type="SMART" id="SM00530">
    <property type="entry name" value="HTH_XRE"/>
    <property type="match status" value="1"/>
</dbReference>
<dbReference type="Pfam" id="PF01381">
    <property type="entry name" value="HTH_3"/>
    <property type="match status" value="1"/>
</dbReference>
<dbReference type="Proteomes" id="UP001230005">
    <property type="component" value="Unassembled WGS sequence"/>
</dbReference>